<keyword evidence="1" id="KW-0812">Transmembrane</keyword>
<dbReference type="Proteomes" id="UP000178943">
    <property type="component" value="Unassembled WGS sequence"/>
</dbReference>
<proteinExistence type="predicted"/>
<comment type="caution">
    <text evidence="2">The sequence shown here is derived from an EMBL/GenBank/DDBJ whole genome shotgun (WGS) entry which is preliminary data.</text>
</comment>
<name>A0A1F5VLU2_9BACT</name>
<feature type="transmembrane region" description="Helical" evidence="1">
    <location>
        <begin position="6"/>
        <end position="26"/>
    </location>
</feature>
<gene>
    <name evidence="2" type="ORF">A2Y62_13450</name>
</gene>
<evidence type="ECO:0000313" key="2">
    <source>
        <dbReference type="EMBL" id="OGF64402.1"/>
    </source>
</evidence>
<evidence type="ECO:0000256" key="1">
    <source>
        <dbReference type="SAM" id="Phobius"/>
    </source>
</evidence>
<dbReference type="AlphaFoldDB" id="A0A1F5VLU2"/>
<organism evidence="2 3">
    <name type="scientific">Candidatus Fischerbacteria bacterium RBG_13_37_8</name>
    <dbReference type="NCBI Taxonomy" id="1817863"/>
    <lineage>
        <taxon>Bacteria</taxon>
        <taxon>Candidatus Fischeribacteriota</taxon>
    </lineage>
</organism>
<evidence type="ECO:0000313" key="3">
    <source>
        <dbReference type="Proteomes" id="UP000178943"/>
    </source>
</evidence>
<reference evidence="2 3" key="1">
    <citation type="journal article" date="2016" name="Nat. Commun.">
        <title>Thousands of microbial genomes shed light on interconnected biogeochemical processes in an aquifer system.</title>
        <authorList>
            <person name="Anantharaman K."/>
            <person name="Brown C.T."/>
            <person name="Hug L.A."/>
            <person name="Sharon I."/>
            <person name="Castelle C.J."/>
            <person name="Probst A.J."/>
            <person name="Thomas B.C."/>
            <person name="Singh A."/>
            <person name="Wilkins M.J."/>
            <person name="Karaoz U."/>
            <person name="Brodie E.L."/>
            <person name="Williams K.H."/>
            <person name="Hubbard S.S."/>
            <person name="Banfield J.F."/>
        </authorList>
    </citation>
    <scope>NUCLEOTIDE SEQUENCE [LARGE SCALE GENOMIC DNA]</scope>
</reference>
<dbReference type="STRING" id="1817863.A2Y62_13450"/>
<sequence length="171" mass="19529">MGKNTNFNLYLIFLLVLFFSISRLGITKTKEKEKLLIKGNAIYLGWKINETEFMDCDENIIPIDNGSIEDTPQRCEKPGMGLTSCIGTFKSFDESKNSITLKENNKDSCVVSLPDVKDNIELDNWNKLKDIKEGEHIQIKYFSNTLEEEKAKIIIIEKAEDNEAPKSESNK</sequence>
<accession>A0A1F5VLU2</accession>
<dbReference type="EMBL" id="MFGW01000137">
    <property type="protein sequence ID" value="OGF64402.1"/>
    <property type="molecule type" value="Genomic_DNA"/>
</dbReference>
<protein>
    <submittedName>
        <fullName evidence="2">Uncharacterized protein</fullName>
    </submittedName>
</protein>
<keyword evidence="1" id="KW-0472">Membrane</keyword>
<keyword evidence="1" id="KW-1133">Transmembrane helix</keyword>